<dbReference type="HOGENOM" id="CLU_383026_0_0_10"/>
<evidence type="ECO:0000313" key="1">
    <source>
        <dbReference type="EMBL" id="ACU05087.1"/>
    </source>
</evidence>
<organism evidence="1 2">
    <name type="scientific">Pedobacter heparinus (strain ATCC 13125 / DSM 2366 / CIP 104194 / JCM 7457 / NBRC 12017 / NCIMB 9290 / NRRL B-14731 / HIM 762-3)</name>
    <dbReference type="NCBI Taxonomy" id="485917"/>
    <lineage>
        <taxon>Bacteria</taxon>
        <taxon>Pseudomonadati</taxon>
        <taxon>Bacteroidota</taxon>
        <taxon>Sphingobacteriia</taxon>
        <taxon>Sphingobacteriales</taxon>
        <taxon>Sphingobacteriaceae</taxon>
        <taxon>Pedobacter</taxon>
    </lineage>
</organism>
<gene>
    <name evidence="1" type="ordered locus">Phep_2889</name>
</gene>
<protein>
    <recommendedName>
        <fullName evidence="3">Glycoside hydrolase family 42 N-terminal domain-containing protein</fullName>
    </recommendedName>
</protein>
<accession>C6Y1U5</accession>
<reference evidence="1 2" key="1">
    <citation type="journal article" date="2009" name="Stand. Genomic Sci.">
        <title>Complete genome sequence of Pedobacter heparinus type strain (HIM 762-3).</title>
        <authorList>
            <person name="Han C."/>
            <person name="Spring S."/>
            <person name="Lapidus A."/>
            <person name="Del Rio T.G."/>
            <person name="Tice H."/>
            <person name="Copeland A."/>
            <person name="Cheng J.F."/>
            <person name="Lucas S."/>
            <person name="Chen F."/>
            <person name="Nolan M."/>
            <person name="Bruce D."/>
            <person name="Goodwin L."/>
            <person name="Pitluck S."/>
            <person name="Ivanova N."/>
            <person name="Mavromatis K."/>
            <person name="Mikhailova N."/>
            <person name="Pati A."/>
            <person name="Chen A."/>
            <person name="Palaniappan K."/>
            <person name="Land M."/>
            <person name="Hauser L."/>
            <person name="Chang Y.J."/>
            <person name="Jeffries C.C."/>
            <person name="Saunders E."/>
            <person name="Chertkov O."/>
            <person name="Brettin T."/>
            <person name="Goker M."/>
            <person name="Rohde M."/>
            <person name="Bristow J."/>
            <person name="Eisen J.A."/>
            <person name="Markowitz V."/>
            <person name="Hugenholtz P."/>
            <person name="Kyrpides N.C."/>
            <person name="Klenk H.P."/>
            <person name="Detter J.C."/>
        </authorList>
    </citation>
    <scope>NUCLEOTIDE SEQUENCE [LARGE SCALE GENOMIC DNA]</scope>
    <source>
        <strain evidence="2">ATCC 13125 / DSM 2366 / CIP 104194 / JCM 7457 / NBRC 12017 / NCIMB 9290 / NRRL B-14731 / HIM 762-3</strain>
    </source>
</reference>
<evidence type="ECO:0008006" key="3">
    <source>
        <dbReference type="Google" id="ProtNLM"/>
    </source>
</evidence>
<dbReference type="AlphaFoldDB" id="C6Y1U5"/>
<dbReference type="KEGG" id="phe:Phep_2889"/>
<dbReference type="Proteomes" id="UP000000852">
    <property type="component" value="Chromosome"/>
</dbReference>
<dbReference type="RefSeq" id="WP_015808697.1">
    <property type="nucleotide sequence ID" value="NC_013061.1"/>
</dbReference>
<sequence length="722" mass="81473">MKKIFVLIVLFCFSNILCTQSQKISYVQKFANENHEQIGYWFITPALIADTKKALANIDSIASKCNYTMLFLTAREGADFYDLKLLHPFFKQLVAEGHRKGIKVGLQLWGNYKDKTMEGSQRMIVENEVTLDERGSASFTAKARYIRFADRLLKSDLFKVYAFKKTGEGFYDPATLKDISSSCEVVLPDKATVQVSIKAGAALKGQTACIMTQQYCSQSSMWDDVEIKGFTEAMTTFADIPFDGFALDEYGNKFIERIFDQRTAQPFRGRWYSTAMAKAYAAETRKDLAKTLFDGRYAPEGKPEVRIAAINAYMEFMRKGALRVETAVFHKSREIFGKNIFSGIHNTYHNSLINDEIWANGIGWWTAPRAYGQTDEKTFLPTQMGVAMSHPMNAMYNQYYDAELSPVVVKAIHDLRYGIRTHYHALNDKRPLRFDLEFPEAIDSINKIENCARLLNKFNPSLPEVKLLVIFGMEALSNWYPNDADRGVYDINDQLGIENKALEIWKAGYLNALVPSDLIVNQTLTIGKDGKPVMNGHKFDAVLFLNPQYAREPVLKFLEAYQKQGGKLMIEGKADRDFKGKLIAARFKSIYDKATVRGYQIEGLSRLGLKKNFLPDGCKNEDGSYVFTDLNSLRTGRTASFALRINGDKYTGEYKGLAVLAADKKTGVKKFAAAGCKSLSRNGQLVLSFSKPVDFYMEKKNGILQMTIADGKRSATPLINKL</sequence>
<keyword evidence="2" id="KW-1185">Reference proteome</keyword>
<evidence type="ECO:0000313" key="2">
    <source>
        <dbReference type="Proteomes" id="UP000000852"/>
    </source>
</evidence>
<dbReference type="eggNOG" id="ENOG502Z7ZN">
    <property type="taxonomic scope" value="Bacteria"/>
</dbReference>
<proteinExistence type="predicted"/>
<name>C6Y1U5_PEDHD</name>
<dbReference type="OrthoDB" id="786434at2"/>
<dbReference type="EMBL" id="CP001681">
    <property type="protein sequence ID" value="ACU05087.1"/>
    <property type="molecule type" value="Genomic_DNA"/>
</dbReference>
<dbReference type="STRING" id="485917.Phep_2889"/>